<dbReference type="STRING" id="1045774.SAMN05421872_10123"/>
<dbReference type="Gene3D" id="3.40.50.2000">
    <property type="entry name" value="Glycogen Phosphorylase B"/>
    <property type="match status" value="1"/>
</dbReference>
<sequence>MTTVAFLCDLGPVRGTGHVMRCVALAEELAARGVRCEVVADFESVPWAADQVAARGFGVHPAAGPVTDALPVLEALGAHATVLDSYVATPALSARLGAGGRPVLAVVDRDARDLVADLYLDQNLGVTPADYPPGLPVLTGPRYALVRDEVLRLRPPAPLAVRRASRPQVLAYFGGTDAYGAGPVVATALARTGVAMDVTVVAPRRELRDAVAEAPWTSGQRLTVTGPPPSLMALAVRADLVVSASGTSLVELACLGCACALVSVVDNQEEGYRLATSTGLAVGIGRLSALRRDTDEAVTALRGVLGDDAQQHRLRQAGWALVDGRGRGRAADRLLGLLESRVT</sequence>
<evidence type="ECO:0000313" key="1">
    <source>
        <dbReference type="EMBL" id="SDC00367.1"/>
    </source>
</evidence>
<dbReference type="Gene3D" id="3.40.50.11190">
    <property type="match status" value="1"/>
</dbReference>
<name>A0A1G6I1D7_9ACTN</name>
<dbReference type="AlphaFoldDB" id="A0A1G6I1D7"/>
<organism evidence="1 2">
    <name type="scientific">Nocardioides lianchengensis</name>
    <dbReference type="NCBI Taxonomy" id="1045774"/>
    <lineage>
        <taxon>Bacteria</taxon>
        <taxon>Bacillati</taxon>
        <taxon>Actinomycetota</taxon>
        <taxon>Actinomycetes</taxon>
        <taxon>Propionibacteriales</taxon>
        <taxon>Nocardioidaceae</taxon>
        <taxon>Nocardioides</taxon>
    </lineage>
</organism>
<dbReference type="EMBL" id="FMZM01000001">
    <property type="protein sequence ID" value="SDC00367.1"/>
    <property type="molecule type" value="Genomic_DNA"/>
</dbReference>
<keyword evidence="1" id="KW-0808">Transferase</keyword>
<reference evidence="1 2" key="1">
    <citation type="submission" date="2016-10" db="EMBL/GenBank/DDBJ databases">
        <authorList>
            <person name="de Groot N.N."/>
        </authorList>
    </citation>
    <scope>NUCLEOTIDE SEQUENCE [LARGE SCALE GENOMIC DNA]</scope>
    <source>
        <strain evidence="1 2">CGMCC 4.6858</strain>
    </source>
</reference>
<dbReference type="Proteomes" id="UP000199034">
    <property type="component" value="Unassembled WGS sequence"/>
</dbReference>
<keyword evidence="2" id="KW-1185">Reference proteome</keyword>
<dbReference type="GO" id="GO:0016740">
    <property type="term" value="F:transferase activity"/>
    <property type="evidence" value="ECO:0007669"/>
    <property type="project" value="UniProtKB-KW"/>
</dbReference>
<proteinExistence type="predicted"/>
<evidence type="ECO:0000313" key="2">
    <source>
        <dbReference type="Proteomes" id="UP000199034"/>
    </source>
</evidence>
<protein>
    <submittedName>
        <fullName evidence="1">Spore coat polysaccharide biosynthesis protein SpsG, predicted glycosyltransferase</fullName>
    </submittedName>
</protein>
<gene>
    <name evidence="1" type="ORF">SAMN05421872_10123</name>
</gene>
<dbReference type="SUPFAM" id="SSF53756">
    <property type="entry name" value="UDP-Glycosyltransferase/glycogen phosphorylase"/>
    <property type="match status" value="1"/>
</dbReference>
<accession>A0A1G6I1D7</accession>